<sequence>MDNWKAHRLNRCSQRHRLLLTFSAPKRKYDKSSDNSRLEECAHNVSRHLDVRKQLICTDEATRSWVSQVVDHSIP</sequence>
<protein>
    <submittedName>
        <fullName evidence="1">Uncharacterized protein</fullName>
    </submittedName>
</protein>
<evidence type="ECO:0000313" key="1">
    <source>
        <dbReference type="EMBL" id="JAE29659.1"/>
    </source>
</evidence>
<dbReference type="AlphaFoldDB" id="A0A0A9H1J4"/>
<organism evidence="1">
    <name type="scientific">Arundo donax</name>
    <name type="common">Giant reed</name>
    <name type="synonym">Donax arundinaceus</name>
    <dbReference type="NCBI Taxonomy" id="35708"/>
    <lineage>
        <taxon>Eukaryota</taxon>
        <taxon>Viridiplantae</taxon>
        <taxon>Streptophyta</taxon>
        <taxon>Embryophyta</taxon>
        <taxon>Tracheophyta</taxon>
        <taxon>Spermatophyta</taxon>
        <taxon>Magnoliopsida</taxon>
        <taxon>Liliopsida</taxon>
        <taxon>Poales</taxon>
        <taxon>Poaceae</taxon>
        <taxon>PACMAD clade</taxon>
        <taxon>Arundinoideae</taxon>
        <taxon>Arundineae</taxon>
        <taxon>Arundo</taxon>
    </lineage>
</organism>
<reference evidence="1" key="1">
    <citation type="submission" date="2014-09" db="EMBL/GenBank/DDBJ databases">
        <authorList>
            <person name="Magalhaes I.L.F."/>
            <person name="Oliveira U."/>
            <person name="Santos F.R."/>
            <person name="Vidigal T.H.D.A."/>
            <person name="Brescovit A.D."/>
            <person name="Santos A.J."/>
        </authorList>
    </citation>
    <scope>NUCLEOTIDE SEQUENCE</scope>
    <source>
        <tissue evidence="1">Shoot tissue taken approximately 20 cm above the soil surface</tissue>
    </source>
</reference>
<dbReference type="EMBL" id="GBRH01168237">
    <property type="protein sequence ID" value="JAE29659.1"/>
    <property type="molecule type" value="Transcribed_RNA"/>
</dbReference>
<proteinExistence type="predicted"/>
<reference evidence="1" key="2">
    <citation type="journal article" date="2015" name="Data Brief">
        <title>Shoot transcriptome of the giant reed, Arundo donax.</title>
        <authorList>
            <person name="Barrero R.A."/>
            <person name="Guerrero F.D."/>
            <person name="Moolhuijzen P."/>
            <person name="Goolsby J.A."/>
            <person name="Tidwell J."/>
            <person name="Bellgard S.E."/>
            <person name="Bellgard M.I."/>
        </authorList>
    </citation>
    <scope>NUCLEOTIDE SEQUENCE</scope>
    <source>
        <tissue evidence="1">Shoot tissue taken approximately 20 cm above the soil surface</tissue>
    </source>
</reference>
<name>A0A0A9H1J4_ARUDO</name>
<accession>A0A0A9H1J4</accession>